<organism evidence="2 3">
    <name type="scientific">Pleurodeles waltl</name>
    <name type="common">Iberian ribbed newt</name>
    <dbReference type="NCBI Taxonomy" id="8319"/>
    <lineage>
        <taxon>Eukaryota</taxon>
        <taxon>Metazoa</taxon>
        <taxon>Chordata</taxon>
        <taxon>Craniata</taxon>
        <taxon>Vertebrata</taxon>
        <taxon>Euteleostomi</taxon>
        <taxon>Amphibia</taxon>
        <taxon>Batrachia</taxon>
        <taxon>Caudata</taxon>
        <taxon>Salamandroidea</taxon>
        <taxon>Salamandridae</taxon>
        <taxon>Pleurodelinae</taxon>
        <taxon>Pleurodeles</taxon>
    </lineage>
</organism>
<protein>
    <submittedName>
        <fullName evidence="2">Uncharacterized protein</fullName>
    </submittedName>
</protein>
<feature type="region of interest" description="Disordered" evidence="1">
    <location>
        <begin position="132"/>
        <end position="153"/>
    </location>
</feature>
<comment type="caution">
    <text evidence="2">The sequence shown here is derived from an EMBL/GenBank/DDBJ whole genome shotgun (WGS) entry which is preliminary data.</text>
</comment>
<keyword evidence="3" id="KW-1185">Reference proteome</keyword>
<proteinExistence type="predicted"/>
<accession>A0AAV7QMR6</accession>
<evidence type="ECO:0000313" key="2">
    <source>
        <dbReference type="EMBL" id="KAJ1139633.1"/>
    </source>
</evidence>
<evidence type="ECO:0000313" key="3">
    <source>
        <dbReference type="Proteomes" id="UP001066276"/>
    </source>
</evidence>
<gene>
    <name evidence="2" type="ORF">NDU88_006000</name>
</gene>
<dbReference type="EMBL" id="JANPWB010000010">
    <property type="protein sequence ID" value="KAJ1139633.1"/>
    <property type="molecule type" value="Genomic_DNA"/>
</dbReference>
<evidence type="ECO:0000256" key="1">
    <source>
        <dbReference type="SAM" id="MobiDB-lite"/>
    </source>
</evidence>
<sequence length="189" mass="20258">MPRRRMAGKNPAAEVSETRADGDAETVLTGLSMSAPTCGKTCKKLCATPNNQKSVMDNLMEESDPMALSQRRKTHVAVLHSCSTKEQMVPSDYLGDDKRKGKSDYLNESSLMFLAYTLPEVSCSPVATRNKASARKTGSCESPDAPLTSDDGSEAWIEAALGSKSANNSTTPSWGLCLDDSIFQSIPVS</sequence>
<feature type="region of interest" description="Disordered" evidence="1">
    <location>
        <begin position="1"/>
        <end position="21"/>
    </location>
</feature>
<reference evidence="2" key="1">
    <citation type="journal article" date="2022" name="bioRxiv">
        <title>Sequencing and chromosome-scale assembly of the giantPleurodeles waltlgenome.</title>
        <authorList>
            <person name="Brown T."/>
            <person name="Elewa A."/>
            <person name="Iarovenko S."/>
            <person name="Subramanian E."/>
            <person name="Araus A.J."/>
            <person name="Petzold A."/>
            <person name="Susuki M."/>
            <person name="Suzuki K.-i.T."/>
            <person name="Hayashi T."/>
            <person name="Toyoda A."/>
            <person name="Oliveira C."/>
            <person name="Osipova E."/>
            <person name="Leigh N.D."/>
            <person name="Simon A."/>
            <person name="Yun M.H."/>
        </authorList>
    </citation>
    <scope>NUCLEOTIDE SEQUENCE</scope>
    <source>
        <strain evidence="2">20211129_DDA</strain>
        <tissue evidence="2">Liver</tissue>
    </source>
</reference>
<dbReference type="Proteomes" id="UP001066276">
    <property type="component" value="Chromosome 6"/>
</dbReference>
<name>A0AAV7QMR6_PLEWA</name>
<dbReference type="AlphaFoldDB" id="A0AAV7QMR6"/>